<reference evidence="4" key="1">
    <citation type="submission" date="2016-06" db="UniProtKB">
        <authorList>
            <consortium name="WormBaseParasite"/>
        </authorList>
    </citation>
    <scope>IDENTIFICATION</scope>
</reference>
<evidence type="ECO:0000313" key="4">
    <source>
        <dbReference type="WBParaSite" id="ECPE_0001578401-mRNA-1"/>
    </source>
</evidence>
<name>A0A183B959_9TREM</name>
<feature type="compositionally biased region" description="Polar residues" evidence="1">
    <location>
        <begin position="1"/>
        <end position="10"/>
    </location>
</feature>
<sequence>MASRAGSTKKQNGKDQGEKPERPTEMKSETSAAMGVGEMISEILSKLITGDSLRLETVPPLPPPKTFTISGNYARWEVQARAHV</sequence>
<evidence type="ECO:0000313" key="3">
    <source>
        <dbReference type="Proteomes" id="UP000272942"/>
    </source>
</evidence>
<feature type="compositionally biased region" description="Basic and acidic residues" evidence="1">
    <location>
        <begin position="12"/>
        <end position="28"/>
    </location>
</feature>
<evidence type="ECO:0000256" key="1">
    <source>
        <dbReference type="SAM" id="MobiDB-lite"/>
    </source>
</evidence>
<organism evidence="4">
    <name type="scientific">Echinostoma caproni</name>
    <dbReference type="NCBI Taxonomy" id="27848"/>
    <lineage>
        <taxon>Eukaryota</taxon>
        <taxon>Metazoa</taxon>
        <taxon>Spiralia</taxon>
        <taxon>Lophotrochozoa</taxon>
        <taxon>Platyhelminthes</taxon>
        <taxon>Trematoda</taxon>
        <taxon>Digenea</taxon>
        <taxon>Plagiorchiida</taxon>
        <taxon>Echinostomata</taxon>
        <taxon>Echinostomatoidea</taxon>
        <taxon>Echinostomatidae</taxon>
        <taxon>Echinostoma</taxon>
    </lineage>
</organism>
<protein>
    <submittedName>
        <fullName evidence="4">Gag polyprotein</fullName>
    </submittedName>
</protein>
<dbReference type="EMBL" id="UZAN01061621">
    <property type="protein sequence ID" value="VDP93016.1"/>
    <property type="molecule type" value="Genomic_DNA"/>
</dbReference>
<evidence type="ECO:0000313" key="2">
    <source>
        <dbReference type="EMBL" id="VDP93016.1"/>
    </source>
</evidence>
<feature type="region of interest" description="Disordered" evidence="1">
    <location>
        <begin position="1"/>
        <end position="33"/>
    </location>
</feature>
<accession>A0A183B959</accession>
<reference evidence="2 3" key="2">
    <citation type="submission" date="2018-11" db="EMBL/GenBank/DDBJ databases">
        <authorList>
            <consortium name="Pathogen Informatics"/>
        </authorList>
    </citation>
    <scope>NUCLEOTIDE SEQUENCE [LARGE SCALE GENOMIC DNA]</scope>
    <source>
        <strain evidence="2 3">Egypt</strain>
    </source>
</reference>
<proteinExistence type="predicted"/>
<dbReference type="Proteomes" id="UP000272942">
    <property type="component" value="Unassembled WGS sequence"/>
</dbReference>
<dbReference type="WBParaSite" id="ECPE_0001578401-mRNA-1">
    <property type="protein sequence ID" value="ECPE_0001578401-mRNA-1"/>
    <property type="gene ID" value="ECPE_0001578401"/>
</dbReference>
<keyword evidence="3" id="KW-1185">Reference proteome</keyword>
<dbReference type="AlphaFoldDB" id="A0A183B959"/>
<gene>
    <name evidence="2" type="ORF">ECPE_LOCUS15744</name>
</gene>